<evidence type="ECO:0000313" key="9">
    <source>
        <dbReference type="EMBL" id="QOS24731.1"/>
    </source>
</evidence>
<proteinExistence type="inferred from homology"/>
<evidence type="ECO:0000256" key="2">
    <source>
        <dbReference type="ARBA" id="ARBA00013235"/>
    </source>
</evidence>
<comment type="catalytic activity">
    <reaction evidence="8">
        <text>chloramphenicol + acetyl-CoA = chloramphenicol 3-acetate + CoA</text>
        <dbReference type="Rhea" id="RHEA:18421"/>
        <dbReference type="ChEBI" id="CHEBI:16730"/>
        <dbReference type="ChEBI" id="CHEBI:17698"/>
        <dbReference type="ChEBI" id="CHEBI:57287"/>
        <dbReference type="ChEBI" id="CHEBI:57288"/>
        <dbReference type="EC" id="2.3.1.28"/>
    </reaction>
</comment>
<dbReference type="InterPro" id="IPR018357">
    <property type="entry name" value="Hexapep_transf_CS"/>
</dbReference>
<sequence>MSDYQILNSKLGETVSVYEGARVKGSTLSGHNIIGSFSRVDSSVLAERVRIERNNQIYRSEVGRSTYTGMNTVVMCANVGAFCSISWNVTIGGANHDYNRITQHSFLYNDHDKIRPESELPKYDRFDQEVIIGSDVWIAASASIMRGVRIGDGAVIAANTVVTKDVPPYAIVAGSPAKIIKYRFTKDIIELLMQLRWWEWPVNKIEKNYRLLSEAPSRDSLIALLK</sequence>
<comment type="similarity">
    <text evidence="1">Belongs to the transferase hexapeptide repeat family.</text>
</comment>
<evidence type="ECO:0000256" key="4">
    <source>
        <dbReference type="ARBA" id="ARBA00022679"/>
    </source>
</evidence>
<gene>
    <name evidence="9" type="primary">vatD</name>
    <name evidence="9" type="ORF">VP5_00013</name>
</gene>
<dbReference type="PROSITE" id="PS00101">
    <property type="entry name" value="HEXAPEP_TRANSFERASES"/>
    <property type="match status" value="1"/>
</dbReference>
<evidence type="ECO:0000256" key="7">
    <source>
        <dbReference type="ARBA" id="ARBA00023315"/>
    </source>
</evidence>
<keyword evidence="4 9" id="KW-0808">Transferase</keyword>
<keyword evidence="6" id="KW-0046">Antibiotic resistance</keyword>
<name>A0A7M1WCP5_VIBPH</name>
<dbReference type="InterPro" id="IPR011004">
    <property type="entry name" value="Trimer_LpxA-like_sf"/>
</dbReference>
<keyword evidence="7 9" id="KW-0012">Acyltransferase</keyword>
<dbReference type="InterPro" id="IPR050179">
    <property type="entry name" value="Trans_hexapeptide_repeat"/>
</dbReference>
<dbReference type="PANTHER" id="PTHR43300">
    <property type="entry name" value="ACETYLTRANSFERASE"/>
    <property type="match status" value="1"/>
</dbReference>
<dbReference type="SUPFAM" id="SSF51161">
    <property type="entry name" value="Trimeric LpxA-like enzymes"/>
    <property type="match status" value="1"/>
</dbReference>
<dbReference type="GO" id="GO:0046677">
    <property type="term" value="P:response to antibiotic"/>
    <property type="evidence" value="ECO:0007669"/>
    <property type="project" value="UniProtKB-KW"/>
</dbReference>
<dbReference type="GO" id="GO:0008811">
    <property type="term" value="F:chloramphenicol O-acetyltransferase activity"/>
    <property type="evidence" value="ECO:0007669"/>
    <property type="project" value="UniProtKB-EC"/>
</dbReference>
<dbReference type="PANTHER" id="PTHR43300:SF12">
    <property type="entry name" value="CHLORAMPHENICOL ACETYLTRANSFERASE"/>
    <property type="match status" value="1"/>
</dbReference>
<protein>
    <recommendedName>
        <fullName evidence="3">Chloramphenicol acetyltransferase</fullName>
        <ecNumber evidence="2">2.3.1.28</ecNumber>
    </recommendedName>
</protein>
<dbReference type="AlphaFoldDB" id="A0A7M1WCP5"/>
<dbReference type="CDD" id="cd03349">
    <property type="entry name" value="LbH_XAT"/>
    <property type="match status" value="1"/>
</dbReference>
<dbReference type="RefSeq" id="WP_258493271.1">
    <property type="nucleotide sequence ID" value="NZ_JANFTT010000015.1"/>
</dbReference>
<reference evidence="9" key="1">
    <citation type="submission" date="2020-08" db="EMBL/GenBank/DDBJ databases">
        <title>Genetic structure, function and evolution of capsule biosynthesis loci in Vibrio parahaemolyticus.</title>
        <authorList>
            <person name="Li L."/>
            <person name="Bian S."/>
        </authorList>
    </citation>
    <scope>NUCLEOTIDE SEQUENCE</scope>
    <source>
        <strain evidence="9">VP5</strain>
    </source>
</reference>
<dbReference type="Gene3D" id="2.160.10.10">
    <property type="entry name" value="Hexapeptide repeat proteins"/>
    <property type="match status" value="1"/>
</dbReference>
<organism evidence="9">
    <name type="scientific">Vibrio parahaemolyticus</name>
    <dbReference type="NCBI Taxonomy" id="670"/>
    <lineage>
        <taxon>Bacteria</taxon>
        <taxon>Pseudomonadati</taxon>
        <taxon>Pseudomonadota</taxon>
        <taxon>Gammaproteobacteria</taxon>
        <taxon>Vibrionales</taxon>
        <taxon>Vibrionaceae</taxon>
        <taxon>Vibrio</taxon>
    </lineage>
</organism>
<evidence type="ECO:0000256" key="5">
    <source>
        <dbReference type="ARBA" id="ARBA00022737"/>
    </source>
</evidence>
<evidence type="ECO:0000256" key="1">
    <source>
        <dbReference type="ARBA" id="ARBA00007274"/>
    </source>
</evidence>
<accession>A0A7M1WCP5</accession>
<dbReference type="InterPro" id="IPR001451">
    <property type="entry name" value="Hexapep"/>
</dbReference>
<evidence type="ECO:0000256" key="8">
    <source>
        <dbReference type="ARBA" id="ARBA00047633"/>
    </source>
</evidence>
<keyword evidence="5" id="KW-0677">Repeat</keyword>
<dbReference type="EMBL" id="MT898276">
    <property type="protein sequence ID" value="QOS24731.1"/>
    <property type="molecule type" value="Genomic_DNA"/>
</dbReference>
<dbReference type="EC" id="2.3.1.28" evidence="2"/>
<dbReference type="Pfam" id="PF00132">
    <property type="entry name" value="Hexapep"/>
    <property type="match status" value="1"/>
</dbReference>
<evidence type="ECO:0000256" key="3">
    <source>
        <dbReference type="ARBA" id="ARBA00020291"/>
    </source>
</evidence>
<evidence type="ECO:0000256" key="6">
    <source>
        <dbReference type="ARBA" id="ARBA00023251"/>
    </source>
</evidence>